<evidence type="ECO:0000313" key="4">
    <source>
        <dbReference type="Proteomes" id="UP000426235"/>
    </source>
</evidence>
<reference evidence="2" key="2">
    <citation type="submission" date="2019-12" db="EMBL/GenBank/DDBJ databases">
        <title>Hybrid Genome Assemblies of two High G+C Isolates from Undergraduate Microbiology Courses.</title>
        <authorList>
            <person name="Ne Ville C.J."/>
            <person name="Enright D."/>
            <person name="Hernandez I."/>
            <person name="Dodsworth J."/>
            <person name="Orwin P.M."/>
        </authorList>
    </citation>
    <scope>NUCLEOTIDE SEQUENCE [LARGE SCALE GENOMIC DNA]</scope>
    <source>
        <strain evidence="2">Neo</strain>
    </source>
</reference>
<evidence type="ECO:0000313" key="1">
    <source>
        <dbReference type="EMBL" id="AIL63352.1"/>
    </source>
</evidence>
<evidence type="ECO:0000313" key="3">
    <source>
        <dbReference type="Proteomes" id="UP000028931"/>
    </source>
</evidence>
<keyword evidence="4" id="KW-1185">Reference proteome</keyword>
<organism evidence="1 3">
    <name type="scientific">Pseudomonas alkylphenolica</name>
    <dbReference type="NCBI Taxonomy" id="237609"/>
    <lineage>
        <taxon>Bacteria</taxon>
        <taxon>Pseudomonadati</taxon>
        <taxon>Pseudomonadota</taxon>
        <taxon>Gammaproteobacteria</taxon>
        <taxon>Pseudomonadales</taxon>
        <taxon>Pseudomonadaceae</taxon>
        <taxon>Pseudomonas</taxon>
    </lineage>
</organism>
<dbReference type="eggNOG" id="ENOG50338W0">
    <property type="taxonomic scope" value="Bacteria"/>
</dbReference>
<proteinExistence type="predicted"/>
<dbReference type="AlphaFoldDB" id="A0A077FD67"/>
<name>A0A077FD67_9PSED</name>
<dbReference type="Proteomes" id="UP000426235">
    <property type="component" value="Chromosome"/>
</dbReference>
<dbReference type="Proteomes" id="UP000028931">
    <property type="component" value="Chromosome"/>
</dbReference>
<accession>A0A077FD67</accession>
<protein>
    <submittedName>
        <fullName evidence="1">Sugar ABC transporter ATPase</fullName>
    </submittedName>
</protein>
<sequence>MITQSIIVPKISTVPVHEPRARAILRWLVREKIIEEQLSTCGSTGNRMAYAIAEGARKVVERPELLPFGQAINGLEVITKRCIYTPLDDFLEEAGCAECRREVGVALFESLEEWMPGQTDNFICPLCGHEDDINGFLFLQPCAFSNLGFIFNNWGAAGFKQAFLDDFADWLDQPVAVVQVKRSGN</sequence>
<dbReference type="HOGENOM" id="CLU_1474011_0_0_6"/>
<gene>
    <name evidence="2" type="ORF">GPJ81_21125</name>
    <name evidence="1" type="ORF">PSAKL28_42070</name>
</gene>
<dbReference type="EMBL" id="CP009048">
    <property type="protein sequence ID" value="AIL63352.1"/>
    <property type="molecule type" value="Genomic_DNA"/>
</dbReference>
<dbReference type="OrthoDB" id="6919284at2"/>
<evidence type="ECO:0000313" key="2">
    <source>
        <dbReference type="EMBL" id="QGW79085.1"/>
    </source>
</evidence>
<reference evidence="1" key="1">
    <citation type="submission" date="2014-07" db="EMBL/GenBank/DDBJ databases">
        <authorList>
            <person name="Lee K."/>
            <person name="Lim J.Y."/>
            <person name="Hwang I."/>
        </authorList>
    </citation>
    <scope>NUCLEOTIDE SEQUENCE [LARGE SCALE GENOMIC DNA]</scope>
    <source>
        <strain evidence="1">KL28</strain>
    </source>
</reference>
<dbReference type="KEGG" id="palk:PSAKL28_42070"/>
<dbReference type="RefSeq" id="WP_038614219.1">
    <property type="nucleotide sequence ID" value="NZ_CP009048.1"/>
</dbReference>
<dbReference type="EMBL" id="CP046621">
    <property type="protein sequence ID" value="QGW79085.1"/>
    <property type="molecule type" value="Genomic_DNA"/>
</dbReference>